<protein>
    <recommendedName>
        <fullName evidence="1">RNA helicase</fullName>
        <ecNumber evidence="1">3.6.4.13</ecNumber>
    </recommendedName>
</protein>
<organism evidence="10 11">
    <name type="scientific">Cyclostephanos tholiformis</name>
    <dbReference type="NCBI Taxonomy" id="382380"/>
    <lineage>
        <taxon>Eukaryota</taxon>
        <taxon>Sar</taxon>
        <taxon>Stramenopiles</taxon>
        <taxon>Ochrophyta</taxon>
        <taxon>Bacillariophyta</taxon>
        <taxon>Coscinodiscophyceae</taxon>
        <taxon>Thalassiosirophycidae</taxon>
        <taxon>Stephanodiscales</taxon>
        <taxon>Stephanodiscaceae</taxon>
        <taxon>Cyclostephanos</taxon>
    </lineage>
</organism>
<dbReference type="AlphaFoldDB" id="A0ABD3SR03"/>
<keyword evidence="2" id="KW-0547">Nucleotide-binding</keyword>
<name>A0ABD3SR03_9STRA</name>
<keyword evidence="11" id="KW-1185">Reference proteome</keyword>
<dbReference type="GO" id="GO:0005524">
    <property type="term" value="F:ATP binding"/>
    <property type="evidence" value="ECO:0007669"/>
    <property type="project" value="UniProtKB-KW"/>
</dbReference>
<dbReference type="Gene3D" id="1.10.720.30">
    <property type="entry name" value="SAP domain"/>
    <property type="match status" value="1"/>
</dbReference>
<dbReference type="PANTHER" id="PTHR47963">
    <property type="entry name" value="DEAD-BOX ATP-DEPENDENT RNA HELICASE 47, MITOCHONDRIAL"/>
    <property type="match status" value="1"/>
</dbReference>
<feature type="non-terminal residue" evidence="10">
    <location>
        <position position="1"/>
    </location>
</feature>
<feature type="domain" description="Helicase C-terminal" evidence="9">
    <location>
        <begin position="488"/>
        <end position="657"/>
    </location>
</feature>
<sequence length="821" mass="89769">CFIISQFAGWVVCPSAGPASKKFPPRTFSHNIITSIYSTTQSTMASLLALSMICILPNSHHSLAWSSTMHSINRHRNLIRRSTSFLPNVPMAMPESLERLTVPEIKERLRSNGQRVSGSKNELIQRLSLQQHASSDGKAKCDVDSIIHSNNIAIDSSLSALPEPLVEALVRFTSSSISTGDSHAFPPTFPKLLPIQQKSYEVVSRGGDAVLFSPTGTGKSLAFILPLAARLWEWKRDGSLLHKRQAQKQRFMRRNRGDGNESLSSQPVDAASPSILVVEPSRELARQVGKIWEKFHPTAAKGSKRHVVTVYGGVPMTRHAALLGSKTDVVIGTPGRIRELIRENYLSTKHLRSIVLDEADMLLNFGDNPEVEWLLDGMVNDYQLVLASATVNKRVEKFVGEVMELEVGQEGYVVVGGGDSSVEESLNIADGISMDVSREIDIDPDEDAEVHAESHGGFDSEPNSSKRSGTPIVRHWSMAASHTSRITLTADLIITLTPRRAIAFVPTKAEVESVAQALTERLSAKDVSIHILHGDMVQQARSRTIHAFRDDSARISRILVATDVAARGLDLPSVDLVLQYGVPRKTGKDGTYDSELYIHRTGRAGRFGNTRSADAILLYDRTQGETATLIKLGEEMENLHNVVITPRQLPSPSEVMDASYERVMKLCCGSGTRNQSLVQYFAEKLAYDLTGSNGEGSESGPSEKESLLIHRLATAMASLSGLDGVVPARSLLTADPGDRTIRVWKESCDCSNPLSPSEVTKLVKSLDSGKLGRIFPCDDGSVVFDLGAKKANLLLERAENDASIDRGGWHFEFPDSLTTII</sequence>
<evidence type="ECO:0000259" key="9">
    <source>
        <dbReference type="PROSITE" id="PS51194"/>
    </source>
</evidence>
<dbReference type="PROSITE" id="PS51192">
    <property type="entry name" value="HELICASE_ATP_BIND_1"/>
    <property type="match status" value="1"/>
</dbReference>
<evidence type="ECO:0000259" key="8">
    <source>
        <dbReference type="PROSITE" id="PS51192"/>
    </source>
</evidence>
<dbReference type="SUPFAM" id="SSF68906">
    <property type="entry name" value="SAP domain"/>
    <property type="match status" value="1"/>
</dbReference>
<dbReference type="GO" id="GO:0003724">
    <property type="term" value="F:RNA helicase activity"/>
    <property type="evidence" value="ECO:0007669"/>
    <property type="project" value="UniProtKB-EC"/>
</dbReference>
<dbReference type="CDD" id="cd00268">
    <property type="entry name" value="DEADc"/>
    <property type="match status" value="1"/>
</dbReference>
<feature type="region of interest" description="Disordered" evidence="6">
    <location>
        <begin position="245"/>
        <end position="268"/>
    </location>
</feature>
<keyword evidence="3" id="KW-0378">Hydrolase</keyword>
<dbReference type="CDD" id="cd18787">
    <property type="entry name" value="SF2_C_DEAD"/>
    <property type="match status" value="1"/>
</dbReference>
<dbReference type="InterPro" id="IPR036361">
    <property type="entry name" value="SAP_dom_sf"/>
</dbReference>
<feature type="domain" description="SAP" evidence="7">
    <location>
        <begin position="97"/>
        <end position="131"/>
    </location>
</feature>
<proteinExistence type="predicted"/>
<accession>A0ABD3SR03</accession>
<dbReference type="GO" id="GO:0016787">
    <property type="term" value="F:hydrolase activity"/>
    <property type="evidence" value="ECO:0007669"/>
    <property type="project" value="UniProtKB-KW"/>
</dbReference>
<feature type="compositionally biased region" description="Basic residues" evidence="6">
    <location>
        <begin position="245"/>
        <end position="254"/>
    </location>
</feature>
<dbReference type="SUPFAM" id="SSF52540">
    <property type="entry name" value="P-loop containing nucleoside triphosphate hydrolases"/>
    <property type="match status" value="1"/>
</dbReference>
<gene>
    <name evidence="10" type="ORF">ACHAXA_007537</name>
</gene>
<dbReference type="Pfam" id="PF00271">
    <property type="entry name" value="Helicase_C"/>
    <property type="match status" value="1"/>
</dbReference>
<keyword evidence="5" id="KW-0067">ATP-binding</keyword>
<evidence type="ECO:0000256" key="4">
    <source>
        <dbReference type="ARBA" id="ARBA00022806"/>
    </source>
</evidence>
<dbReference type="EMBL" id="JALLPB020000009">
    <property type="protein sequence ID" value="KAL3827030.1"/>
    <property type="molecule type" value="Genomic_DNA"/>
</dbReference>
<dbReference type="PANTHER" id="PTHR47963:SF8">
    <property type="entry name" value="ATP-DEPENDENT RNA HELICASE DEAD"/>
    <property type="match status" value="1"/>
</dbReference>
<dbReference type="InterPro" id="IPR001650">
    <property type="entry name" value="Helicase_C-like"/>
</dbReference>
<dbReference type="SMART" id="SM00487">
    <property type="entry name" value="DEXDc"/>
    <property type="match status" value="1"/>
</dbReference>
<dbReference type="SMART" id="SM00490">
    <property type="entry name" value="HELICc"/>
    <property type="match status" value="1"/>
</dbReference>
<dbReference type="InterPro" id="IPR014001">
    <property type="entry name" value="Helicase_ATP-bd"/>
</dbReference>
<dbReference type="EC" id="3.6.4.13" evidence="1"/>
<feature type="region of interest" description="Disordered" evidence="6">
    <location>
        <begin position="446"/>
        <end position="470"/>
    </location>
</feature>
<dbReference type="Pfam" id="PF00270">
    <property type="entry name" value="DEAD"/>
    <property type="match status" value="1"/>
</dbReference>
<comment type="caution">
    <text evidence="10">The sequence shown here is derived from an EMBL/GenBank/DDBJ whole genome shotgun (WGS) entry which is preliminary data.</text>
</comment>
<evidence type="ECO:0000256" key="1">
    <source>
        <dbReference type="ARBA" id="ARBA00012552"/>
    </source>
</evidence>
<evidence type="ECO:0000256" key="6">
    <source>
        <dbReference type="SAM" id="MobiDB-lite"/>
    </source>
</evidence>
<evidence type="ECO:0000313" key="11">
    <source>
        <dbReference type="Proteomes" id="UP001530377"/>
    </source>
</evidence>
<dbReference type="InterPro" id="IPR044742">
    <property type="entry name" value="DEAD/DEAH_RhlB"/>
</dbReference>
<dbReference type="PROSITE" id="PS51194">
    <property type="entry name" value="HELICASE_CTER"/>
    <property type="match status" value="1"/>
</dbReference>
<evidence type="ECO:0000256" key="5">
    <source>
        <dbReference type="ARBA" id="ARBA00022840"/>
    </source>
</evidence>
<dbReference type="InterPro" id="IPR011545">
    <property type="entry name" value="DEAD/DEAH_box_helicase_dom"/>
</dbReference>
<evidence type="ECO:0000256" key="2">
    <source>
        <dbReference type="ARBA" id="ARBA00022741"/>
    </source>
</evidence>
<dbReference type="Proteomes" id="UP001530377">
    <property type="component" value="Unassembled WGS sequence"/>
</dbReference>
<dbReference type="InterPro" id="IPR050547">
    <property type="entry name" value="DEAD_box_RNA_helicases"/>
</dbReference>
<dbReference type="InterPro" id="IPR027417">
    <property type="entry name" value="P-loop_NTPase"/>
</dbReference>
<dbReference type="InterPro" id="IPR003034">
    <property type="entry name" value="SAP_dom"/>
</dbReference>
<dbReference type="Pfam" id="PF02037">
    <property type="entry name" value="SAP"/>
    <property type="match status" value="1"/>
</dbReference>
<feature type="domain" description="Helicase ATP-binding" evidence="8">
    <location>
        <begin position="200"/>
        <end position="409"/>
    </location>
</feature>
<feature type="compositionally biased region" description="Basic and acidic residues" evidence="6">
    <location>
        <begin position="449"/>
        <end position="458"/>
    </location>
</feature>
<dbReference type="SMART" id="SM00513">
    <property type="entry name" value="SAP"/>
    <property type="match status" value="1"/>
</dbReference>
<dbReference type="PROSITE" id="PS50800">
    <property type="entry name" value="SAP"/>
    <property type="match status" value="1"/>
</dbReference>
<evidence type="ECO:0000256" key="3">
    <source>
        <dbReference type="ARBA" id="ARBA00022801"/>
    </source>
</evidence>
<evidence type="ECO:0000313" key="10">
    <source>
        <dbReference type="EMBL" id="KAL3827030.1"/>
    </source>
</evidence>
<evidence type="ECO:0000259" key="7">
    <source>
        <dbReference type="PROSITE" id="PS50800"/>
    </source>
</evidence>
<reference evidence="10 11" key="1">
    <citation type="submission" date="2024-10" db="EMBL/GenBank/DDBJ databases">
        <title>Updated reference genomes for cyclostephanoid diatoms.</title>
        <authorList>
            <person name="Roberts W.R."/>
            <person name="Alverson A.J."/>
        </authorList>
    </citation>
    <scope>NUCLEOTIDE SEQUENCE [LARGE SCALE GENOMIC DNA]</scope>
    <source>
        <strain evidence="10 11">AJA228-03</strain>
    </source>
</reference>
<dbReference type="Gene3D" id="3.40.50.300">
    <property type="entry name" value="P-loop containing nucleotide triphosphate hydrolases"/>
    <property type="match status" value="2"/>
</dbReference>
<keyword evidence="4" id="KW-0347">Helicase</keyword>